<dbReference type="EMBL" id="MU155155">
    <property type="protein sequence ID" value="KAF9483279.1"/>
    <property type="molecule type" value="Genomic_DNA"/>
</dbReference>
<keyword evidence="3" id="KW-1185">Reference proteome</keyword>
<gene>
    <name evidence="2" type="ORF">BDN70DRAFT_873970</name>
</gene>
<dbReference type="AlphaFoldDB" id="A0A9P6D497"/>
<name>A0A9P6D497_9AGAR</name>
<feature type="region of interest" description="Disordered" evidence="1">
    <location>
        <begin position="58"/>
        <end position="85"/>
    </location>
</feature>
<organism evidence="2 3">
    <name type="scientific">Pholiota conissans</name>
    <dbReference type="NCBI Taxonomy" id="109636"/>
    <lineage>
        <taxon>Eukaryota</taxon>
        <taxon>Fungi</taxon>
        <taxon>Dikarya</taxon>
        <taxon>Basidiomycota</taxon>
        <taxon>Agaricomycotina</taxon>
        <taxon>Agaricomycetes</taxon>
        <taxon>Agaricomycetidae</taxon>
        <taxon>Agaricales</taxon>
        <taxon>Agaricineae</taxon>
        <taxon>Strophariaceae</taxon>
        <taxon>Pholiota</taxon>
    </lineage>
</organism>
<comment type="caution">
    <text evidence="2">The sequence shown here is derived from an EMBL/GenBank/DDBJ whole genome shotgun (WGS) entry which is preliminary data.</text>
</comment>
<protein>
    <submittedName>
        <fullName evidence="2">Uncharacterized protein</fullName>
    </submittedName>
</protein>
<accession>A0A9P6D497</accession>
<evidence type="ECO:0000256" key="1">
    <source>
        <dbReference type="SAM" id="MobiDB-lite"/>
    </source>
</evidence>
<dbReference type="OrthoDB" id="2739946at2759"/>
<evidence type="ECO:0000313" key="3">
    <source>
        <dbReference type="Proteomes" id="UP000807469"/>
    </source>
</evidence>
<evidence type="ECO:0000313" key="2">
    <source>
        <dbReference type="EMBL" id="KAF9483279.1"/>
    </source>
</evidence>
<reference evidence="2" key="1">
    <citation type="submission" date="2020-11" db="EMBL/GenBank/DDBJ databases">
        <authorList>
            <consortium name="DOE Joint Genome Institute"/>
            <person name="Ahrendt S."/>
            <person name="Riley R."/>
            <person name="Andreopoulos W."/>
            <person name="Labutti K."/>
            <person name="Pangilinan J."/>
            <person name="Ruiz-Duenas F.J."/>
            <person name="Barrasa J.M."/>
            <person name="Sanchez-Garcia M."/>
            <person name="Camarero S."/>
            <person name="Miyauchi S."/>
            <person name="Serrano A."/>
            <person name="Linde D."/>
            <person name="Babiker R."/>
            <person name="Drula E."/>
            <person name="Ayuso-Fernandez I."/>
            <person name="Pacheco R."/>
            <person name="Padilla G."/>
            <person name="Ferreira P."/>
            <person name="Barriuso J."/>
            <person name="Kellner H."/>
            <person name="Castanera R."/>
            <person name="Alfaro M."/>
            <person name="Ramirez L."/>
            <person name="Pisabarro A.G."/>
            <person name="Kuo A."/>
            <person name="Tritt A."/>
            <person name="Lipzen A."/>
            <person name="He G."/>
            <person name="Yan M."/>
            <person name="Ng V."/>
            <person name="Cullen D."/>
            <person name="Martin F."/>
            <person name="Rosso M.-N."/>
            <person name="Henrissat B."/>
            <person name="Hibbett D."/>
            <person name="Martinez A.T."/>
            <person name="Grigoriev I.V."/>
        </authorList>
    </citation>
    <scope>NUCLEOTIDE SEQUENCE</scope>
    <source>
        <strain evidence="2">CIRM-BRFM 674</strain>
    </source>
</reference>
<feature type="compositionally biased region" description="Basic and acidic residues" evidence="1">
    <location>
        <begin position="58"/>
        <end position="71"/>
    </location>
</feature>
<sequence>MKSTHKPVPRREALLNYVRAKSHREGTTFSQAVQNVVFNENGRGDYIPNLYPRPAKSKWDWRGGRHSERNVKTPPFEQPAPSAVEGDEQIYEAPAAPRHTDMTVSLLNIARPAKGKRVARDFEVVRSVRNVIVLAEENEDTFFVNDDGWERIYDEESVDYRKSYSSVLRGNGHNRAR</sequence>
<proteinExistence type="predicted"/>
<dbReference type="Proteomes" id="UP000807469">
    <property type="component" value="Unassembled WGS sequence"/>
</dbReference>